<dbReference type="RefSeq" id="WP_091672862.1">
    <property type="nucleotide sequence ID" value="NZ_LT594323.1"/>
</dbReference>
<feature type="compositionally biased region" description="Pro residues" evidence="1">
    <location>
        <begin position="357"/>
        <end position="373"/>
    </location>
</feature>
<dbReference type="PROSITE" id="PS51318">
    <property type="entry name" value="TAT"/>
    <property type="match status" value="1"/>
</dbReference>
<feature type="transmembrane region" description="Helical" evidence="2">
    <location>
        <begin position="39"/>
        <end position="62"/>
    </location>
</feature>
<feature type="region of interest" description="Disordered" evidence="1">
    <location>
        <begin position="1"/>
        <end position="34"/>
    </location>
</feature>
<evidence type="ECO:0000256" key="1">
    <source>
        <dbReference type="SAM" id="MobiDB-lite"/>
    </source>
</evidence>
<dbReference type="AlphaFoldDB" id="A0A1A8ZKN2"/>
<sequence>MTPRTDPAPDGPPSSPGRPEGPDLDGSTDPPEQPRRRRALLVALGATAAASAAALVAGLLSWSPAPTDPARRLASGEVERLAAMRVTNQRDVRAGVRVRIGPDRTRTELVGWVDWARPLVYLDVGGPGAGTERGLVQATASTVLLRPAPGSTPTPGPPPLVPPADQWQLRQPPPAAGLTVVRDLLLALGADRTDLVFAEARWRGRDSTDGTDVDILETPLPAGPARTARLWLDDDARLHRLEARLPDGRPVTVDLVRSDRPTLRRVAALGGSPGLPRPLAAAEVDRLVRLPARLRTVGGARLTMTAPLGPDANLRATGWLSWTSSTAYLAVVAADAPERRTLLRVRAGRVARAGSPAGPPADPPAAPPWPVPPGTTWSVDRPPADDLERLLGAGLRAAVAAPPARSAVRLRTDRVAERTVDVVEVRAGRSALRYWIDRGGLLRRLELRTDAGVWAQLDLTPGEVPPLPGAAPPAKKRR</sequence>
<accession>A0A1A8ZKN2</accession>
<evidence type="ECO:0000313" key="3">
    <source>
        <dbReference type="EMBL" id="SBT44421.1"/>
    </source>
</evidence>
<evidence type="ECO:0000313" key="4">
    <source>
        <dbReference type="Proteomes" id="UP000199385"/>
    </source>
</evidence>
<keyword evidence="2" id="KW-0472">Membrane</keyword>
<name>A0A1A8ZKN2_9ACTN</name>
<keyword evidence="4" id="KW-1185">Reference proteome</keyword>
<evidence type="ECO:0000256" key="2">
    <source>
        <dbReference type="SAM" id="Phobius"/>
    </source>
</evidence>
<gene>
    <name evidence="3" type="ORF">GA0070611_2683</name>
</gene>
<dbReference type="EMBL" id="LT594323">
    <property type="protein sequence ID" value="SBT44421.1"/>
    <property type="molecule type" value="Genomic_DNA"/>
</dbReference>
<dbReference type="Proteomes" id="UP000199385">
    <property type="component" value="Chromosome I"/>
</dbReference>
<feature type="region of interest" description="Disordered" evidence="1">
    <location>
        <begin position="352"/>
        <end position="375"/>
    </location>
</feature>
<dbReference type="OrthoDB" id="3405429at2"/>
<protein>
    <submittedName>
        <fullName evidence="3">Uncharacterized protein</fullName>
    </submittedName>
</protein>
<organism evidence="3 4">
    <name type="scientific">Micromonospora auratinigra</name>
    <dbReference type="NCBI Taxonomy" id="261654"/>
    <lineage>
        <taxon>Bacteria</taxon>
        <taxon>Bacillati</taxon>
        <taxon>Actinomycetota</taxon>
        <taxon>Actinomycetes</taxon>
        <taxon>Micromonosporales</taxon>
        <taxon>Micromonosporaceae</taxon>
        <taxon>Micromonospora</taxon>
    </lineage>
</organism>
<dbReference type="InterPro" id="IPR006311">
    <property type="entry name" value="TAT_signal"/>
</dbReference>
<dbReference type="PATRIC" id="fig|261654.4.peg.2728"/>
<keyword evidence="2" id="KW-1133">Transmembrane helix</keyword>
<proteinExistence type="predicted"/>
<reference evidence="4" key="1">
    <citation type="submission" date="2016-06" db="EMBL/GenBank/DDBJ databases">
        <authorList>
            <person name="Varghese N."/>
            <person name="Submissions Spin"/>
        </authorList>
    </citation>
    <scope>NUCLEOTIDE SEQUENCE [LARGE SCALE GENOMIC DNA]</scope>
    <source>
        <strain evidence="4">DSM 44815</strain>
    </source>
</reference>
<keyword evidence="2" id="KW-0812">Transmembrane</keyword>